<dbReference type="InterPro" id="IPR036513">
    <property type="entry name" value="STAS_dom_sf"/>
</dbReference>
<dbReference type="InterPro" id="IPR003658">
    <property type="entry name" value="Anti-sigma_ant"/>
</dbReference>
<evidence type="ECO:0000313" key="4">
    <source>
        <dbReference type="EMBL" id="MBP2704543.1"/>
    </source>
</evidence>
<dbReference type="SUPFAM" id="SSF52091">
    <property type="entry name" value="SpoIIaa-like"/>
    <property type="match status" value="1"/>
</dbReference>
<dbReference type="PANTHER" id="PTHR33495">
    <property type="entry name" value="ANTI-SIGMA FACTOR ANTAGONIST TM_1081-RELATED-RELATED"/>
    <property type="match status" value="1"/>
</dbReference>
<feature type="domain" description="STAS" evidence="3">
    <location>
        <begin position="5"/>
        <end position="119"/>
    </location>
</feature>
<accession>A0A940WGU4</accession>
<dbReference type="Gene3D" id="3.30.750.24">
    <property type="entry name" value="STAS domain"/>
    <property type="match status" value="1"/>
</dbReference>
<dbReference type="Proteomes" id="UP000674234">
    <property type="component" value="Unassembled WGS sequence"/>
</dbReference>
<comment type="caution">
    <text evidence="4">The sequence shown here is derived from an EMBL/GenBank/DDBJ whole genome shotgun (WGS) entry which is preliminary data.</text>
</comment>
<evidence type="ECO:0000313" key="5">
    <source>
        <dbReference type="Proteomes" id="UP000674234"/>
    </source>
</evidence>
<dbReference type="PROSITE" id="PS50801">
    <property type="entry name" value="STAS"/>
    <property type="match status" value="1"/>
</dbReference>
<dbReference type="PANTHER" id="PTHR33495:SF2">
    <property type="entry name" value="ANTI-SIGMA FACTOR ANTAGONIST TM_1081-RELATED"/>
    <property type="match status" value="1"/>
</dbReference>
<evidence type="ECO:0000256" key="1">
    <source>
        <dbReference type="ARBA" id="ARBA00009013"/>
    </source>
</evidence>
<dbReference type="CDD" id="cd07043">
    <property type="entry name" value="STAS_anti-anti-sigma_factors"/>
    <property type="match status" value="1"/>
</dbReference>
<protein>
    <recommendedName>
        <fullName evidence="2">Anti-sigma factor antagonist</fullName>
    </recommendedName>
</protein>
<comment type="similarity">
    <text evidence="1 2">Belongs to the anti-sigma-factor antagonist family.</text>
</comment>
<keyword evidence="5" id="KW-1185">Reference proteome</keyword>
<dbReference type="GO" id="GO:0043856">
    <property type="term" value="F:anti-sigma factor antagonist activity"/>
    <property type="evidence" value="ECO:0007669"/>
    <property type="project" value="InterPro"/>
</dbReference>
<evidence type="ECO:0000259" key="3">
    <source>
        <dbReference type="PROSITE" id="PS50801"/>
    </source>
</evidence>
<dbReference type="NCBIfam" id="TIGR00377">
    <property type="entry name" value="ant_ant_sig"/>
    <property type="match status" value="1"/>
</dbReference>
<gene>
    <name evidence="4" type="ORF">JOL79_12030</name>
</gene>
<evidence type="ECO:0000256" key="2">
    <source>
        <dbReference type="RuleBase" id="RU003749"/>
    </source>
</evidence>
<dbReference type="EMBL" id="JAFCNB010000005">
    <property type="protein sequence ID" value="MBP2704543.1"/>
    <property type="molecule type" value="Genomic_DNA"/>
</dbReference>
<proteinExistence type="inferred from homology"/>
<dbReference type="InterPro" id="IPR002645">
    <property type="entry name" value="STAS_dom"/>
</dbReference>
<name>A0A940WGU4_9ACTN</name>
<reference evidence="4" key="1">
    <citation type="submission" date="2021-02" db="EMBL/GenBank/DDBJ databases">
        <title>Draft genome sequence of Microbispora sp. RL4-1S isolated from rice leaves in Thailand.</title>
        <authorList>
            <person name="Muangham S."/>
            <person name="Duangmal K."/>
        </authorList>
    </citation>
    <scope>NUCLEOTIDE SEQUENCE</scope>
    <source>
        <strain evidence="4">RL4-1S</strain>
    </source>
</reference>
<dbReference type="AlphaFoldDB" id="A0A940WGU4"/>
<dbReference type="RefSeq" id="WP_210155836.1">
    <property type="nucleotide sequence ID" value="NZ_JAFCNB010000005.1"/>
</dbReference>
<dbReference type="Pfam" id="PF01740">
    <property type="entry name" value="STAS"/>
    <property type="match status" value="1"/>
</dbReference>
<organism evidence="4 5">
    <name type="scientific">Microbispora oryzae</name>
    <dbReference type="NCBI Taxonomy" id="2806554"/>
    <lineage>
        <taxon>Bacteria</taxon>
        <taxon>Bacillati</taxon>
        <taxon>Actinomycetota</taxon>
        <taxon>Actinomycetes</taxon>
        <taxon>Streptosporangiales</taxon>
        <taxon>Streptosporangiaceae</taxon>
        <taxon>Microbispora</taxon>
    </lineage>
</organism>
<sequence length="125" mass="13287">MTMQLEIAVSDHRPVTIVTVTGELDIATGDLFRDAIRDLLLQGRTRIVIDTSELGFCDSSGLEALLDARDATMFTGGAMRLAGVHGVLSVVLDATRLTDVFVIDATPVESEAALLLASPQDVSMV</sequence>